<dbReference type="Proteomes" id="UP000315017">
    <property type="component" value="Chromosome"/>
</dbReference>
<dbReference type="InterPro" id="IPR043472">
    <property type="entry name" value="Macro_dom-like"/>
</dbReference>
<dbReference type="SUPFAM" id="SSF52949">
    <property type="entry name" value="Macro domain-like"/>
    <property type="match status" value="1"/>
</dbReference>
<dbReference type="GO" id="GO:0140291">
    <property type="term" value="P:peptidyl-glutamate ADP-deribosylation"/>
    <property type="evidence" value="ECO:0007669"/>
    <property type="project" value="TreeGrafter"/>
</dbReference>
<name>A0A517YAG5_9BACT</name>
<evidence type="ECO:0000313" key="3">
    <source>
        <dbReference type="EMBL" id="QDU27218.1"/>
    </source>
</evidence>
<comment type="catalytic activity">
    <reaction evidence="1">
        <text>an N-(ADP-alpha-D-ribosyl)-thymidine in DNA + H2O = a thymidine in DNA + ADP-D-ribose</text>
        <dbReference type="Rhea" id="RHEA:71655"/>
        <dbReference type="Rhea" id="RHEA-COMP:13556"/>
        <dbReference type="Rhea" id="RHEA-COMP:18051"/>
        <dbReference type="ChEBI" id="CHEBI:15377"/>
        <dbReference type="ChEBI" id="CHEBI:57967"/>
        <dbReference type="ChEBI" id="CHEBI:137386"/>
        <dbReference type="ChEBI" id="CHEBI:191199"/>
    </reaction>
    <physiologicalReaction direction="left-to-right" evidence="1">
        <dbReference type="Rhea" id="RHEA:71656"/>
    </physiologicalReaction>
</comment>
<dbReference type="PROSITE" id="PS51154">
    <property type="entry name" value="MACRO"/>
    <property type="match status" value="1"/>
</dbReference>
<gene>
    <name evidence="3" type="ORF">ETAA8_23030</name>
</gene>
<dbReference type="EMBL" id="CP036274">
    <property type="protein sequence ID" value="QDU27218.1"/>
    <property type="molecule type" value="Genomic_DNA"/>
</dbReference>
<evidence type="ECO:0000259" key="2">
    <source>
        <dbReference type="PROSITE" id="PS51154"/>
    </source>
</evidence>
<dbReference type="InterPro" id="IPR002589">
    <property type="entry name" value="Macro_dom"/>
</dbReference>
<dbReference type="AlphaFoldDB" id="A0A517YAG5"/>
<evidence type="ECO:0000256" key="1">
    <source>
        <dbReference type="ARBA" id="ARBA00035885"/>
    </source>
</evidence>
<evidence type="ECO:0000313" key="4">
    <source>
        <dbReference type="Proteomes" id="UP000315017"/>
    </source>
</evidence>
<sequence length="162" mass="17997">MIHEVSGDILLTKAEAIAHGVAPNDHFDQGLAAALHEKWPKMVKDFRHYTHQTHPKPGELWFWGTIGVRVFNLLTQEGEHGHGAKPGKATTSHVNHCLKRLRHELEKEKIKSVALPKLATGVGGLDWDVVLPLIRTHLGELSIPVFVYTQYQKGVQANEVGA</sequence>
<feature type="domain" description="Macro" evidence="2">
    <location>
        <begin position="1"/>
        <end position="162"/>
    </location>
</feature>
<dbReference type="SMART" id="SM00506">
    <property type="entry name" value="A1pp"/>
    <property type="match status" value="1"/>
</dbReference>
<keyword evidence="4" id="KW-1185">Reference proteome</keyword>
<proteinExistence type="predicted"/>
<dbReference type="Pfam" id="PF01661">
    <property type="entry name" value="Macro"/>
    <property type="match status" value="1"/>
</dbReference>
<organism evidence="3 4">
    <name type="scientific">Anatilimnocola aggregata</name>
    <dbReference type="NCBI Taxonomy" id="2528021"/>
    <lineage>
        <taxon>Bacteria</taxon>
        <taxon>Pseudomonadati</taxon>
        <taxon>Planctomycetota</taxon>
        <taxon>Planctomycetia</taxon>
        <taxon>Pirellulales</taxon>
        <taxon>Pirellulaceae</taxon>
        <taxon>Anatilimnocola</taxon>
    </lineage>
</organism>
<protein>
    <submittedName>
        <fullName evidence="3">Macro domain protein</fullName>
    </submittedName>
</protein>
<dbReference type="PANTHER" id="PTHR12521">
    <property type="entry name" value="PROTEIN C6ORF130"/>
    <property type="match status" value="1"/>
</dbReference>
<accession>A0A517YAG5</accession>
<dbReference type="RefSeq" id="WP_145088082.1">
    <property type="nucleotide sequence ID" value="NZ_CP036274.1"/>
</dbReference>
<dbReference type="PANTHER" id="PTHR12521:SF0">
    <property type="entry name" value="ADP-RIBOSE GLYCOHYDROLASE OARD1"/>
    <property type="match status" value="1"/>
</dbReference>
<dbReference type="InterPro" id="IPR050892">
    <property type="entry name" value="ADP-ribose_metab_enzymes"/>
</dbReference>
<reference evidence="3 4" key="1">
    <citation type="submission" date="2019-02" db="EMBL/GenBank/DDBJ databases">
        <title>Deep-cultivation of Planctomycetes and their phenomic and genomic characterization uncovers novel biology.</title>
        <authorList>
            <person name="Wiegand S."/>
            <person name="Jogler M."/>
            <person name="Boedeker C."/>
            <person name="Pinto D."/>
            <person name="Vollmers J."/>
            <person name="Rivas-Marin E."/>
            <person name="Kohn T."/>
            <person name="Peeters S.H."/>
            <person name="Heuer A."/>
            <person name="Rast P."/>
            <person name="Oberbeckmann S."/>
            <person name="Bunk B."/>
            <person name="Jeske O."/>
            <person name="Meyerdierks A."/>
            <person name="Storesund J.E."/>
            <person name="Kallscheuer N."/>
            <person name="Luecker S."/>
            <person name="Lage O.M."/>
            <person name="Pohl T."/>
            <person name="Merkel B.J."/>
            <person name="Hornburger P."/>
            <person name="Mueller R.-W."/>
            <person name="Bruemmer F."/>
            <person name="Labrenz M."/>
            <person name="Spormann A.M."/>
            <person name="Op den Camp H."/>
            <person name="Overmann J."/>
            <person name="Amann R."/>
            <person name="Jetten M.S.M."/>
            <person name="Mascher T."/>
            <person name="Medema M.H."/>
            <person name="Devos D.P."/>
            <person name="Kaster A.-K."/>
            <person name="Ovreas L."/>
            <person name="Rohde M."/>
            <person name="Galperin M.Y."/>
            <person name="Jogler C."/>
        </authorList>
    </citation>
    <scope>NUCLEOTIDE SEQUENCE [LARGE SCALE GENOMIC DNA]</scope>
    <source>
        <strain evidence="3 4">ETA_A8</strain>
    </source>
</reference>
<dbReference type="KEGG" id="aagg:ETAA8_23030"/>
<dbReference type="Gene3D" id="3.40.220.10">
    <property type="entry name" value="Leucine Aminopeptidase, subunit E, domain 1"/>
    <property type="match status" value="1"/>
</dbReference>
<dbReference type="OrthoDB" id="9780211at2"/>